<evidence type="ECO:0000256" key="1">
    <source>
        <dbReference type="SAM" id="Phobius"/>
    </source>
</evidence>
<protein>
    <submittedName>
        <fullName evidence="2">Uncharacterized protein</fullName>
    </submittedName>
</protein>
<gene>
    <name evidence="2" type="ORF">LCGC14_1082780</name>
</gene>
<reference evidence="2" key="1">
    <citation type="journal article" date="2015" name="Nature">
        <title>Complex archaea that bridge the gap between prokaryotes and eukaryotes.</title>
        <authorList>
            <person name="Spang A."/>
            <person name="Saw J.H."/>
            <person name="Jorgensen S.L."/>
            <person name="Zaremba-Niedzwiedzka K."/>
            <person name="Martijn J."/>
            <person name="Lind A.E."/>
            <person name="van Eijk R."/>
            <person name="Schleper C."/>
            <person name="Guy L."/>
            <person name="Ettema T.J."/>
        </authorList>
    </citation>
    <scope>NUCLEOTIDE SEQUENCE</scope>
</reference>
<keyword evidence="1" id="KW-0812">Transmembrane</keyword>
<name>A0A0F9MJ84_9ZZZZ</name>
<proteinExistence type="predicted"/>
<keyword evidence="1" id="KW-0472">Membrane</keyword>
<dbReference type="AlphaFoldDB" id="A0A0F9MJ84"/>
<sequence>MGDFIRHYVVGNDRPPLAIAAVRALLGALILGGAAALNAWDGNTGVEVIVRAGLTAAVGFLLLRGAAEGWLDAG</sequence>
<evidence type="ECO:0000313" key="2">
    <source>
        <dbReference type="EMBL" id="KKN05884.1"/>
    </source>
</evidence>
<feature type="non-terminal residue" evidence="2">
    <location>
        <position position="74"/>
    </location>
</feature>
<keyword evidence="1" id="KW-1133">Transmembrane helix</keyword>
<feature type="transmembrane region" description="Helical" evidence="1">
    <location>
        <begin position="49"/>
        <end position="67"/>
    </location>
</feature>
<feature type="transmembrane region" description="Helical" evidence="1">
    <location>
        <begin position="17"/>
        <end position="37"/>
    </location>
</feature>
<comment type="caution">
    <text evidence="2">The sequence shown here is derived from an EMBL/GenBank/DDBJ whole genome shotgun (WGS) entry which is preliminary data.</text>
</comment>
<organism evidence="2">
    <name type="scientific">marine sediment metagenome</name>
    <dbReference type="NCBI Taxonomy" id="412755"/>
    <lineage>
        <taxon>unclassified sequences</taxon>
        <taxon>metagenomes</taxon>
        <taxon>ecological metagenomes</taxon>
    </lineage>
</organism>
<dbReference type="EMBL" id="LAZR01004751">
    <property type="protein sequence ID" value="KKN05884.1"/>
    <property type="molecule type" value="Genomic_DNA"/>
</dbReference>
<accession>A0A0F9MJ84</accession>